<keyword evidence="3" id="KW-1185">Reference proteome</keyword>
<feature type="signal peptide" evidence="1">
    <location>
        <begin position="1"/>
        <end position="20"/>
    </location>
</feature>
<accession>A0A7I9VH34</accession>
<gene>
    <name evidence="2" type="ORF">AMYX_00880</name>
</gene>
<protein>
    <recommendedName>
        <fullName evidence="4">Lipoprotein</fullName>
    </recommendedName>
</protein>
<evidence type="ECO:0000313" key="2">
    <source>
        <dbReference type="EMBL" id="GEJ55347.1"/>
    </source>
</evidence>
<dbReference type="Proteomes" id="UP000503640">
    <property type="component" value="Unassembled WGS sequence"/>
</dbReference>
<name>A0A7I9VH34_9BACT</name>
<dbReference type="PROSITE" id="PS51257">
    <property type="entry name" value="PROKAR_LIPOPROTEIN"/>
    <property type="match status" value="1"/>
</dbReference>
<dbReference type="RefSeq" id="WP_176062156.1">
    <property type="nucleotide sequence ID" value="NZ_BJTG01000001.1"/>
</dbReference>
<evidence type="ECO:0008006" key="4">
    <source>
        <dbReference type="Google" id="ProtNLM"/>
    </source>
</evidence>
<evidence type="ECO:0000256" key="1">
    <source>
        <dbReference type="SAM" id="SignalP"/>
    </source>
</evidence>
<comment type="caution">
    <text evidence="2">The sequence shown here is derived from an EMBL/GenBank/DDBJ whole genome shotgun (WGS) entry which is preliminary data.</text>
</comment>
<dbReference type="EMBL" id="BJTG01000001">
    <property type="protein sequence ID" value="GEJ55347.1"/>
    <property type="molecule type" value="Genomic_DNA"/>
</dbReference>
<sequence length="176" mass="17574">MRTAALAAALLALAGCSADLQVDRVCVTSPGYTVPSARVPGVTSAPLPPVQLAFALGSTVPDLAQSGVHDVQVLFRSAALDSTQSADFVTTLTVSAVPPSGSTLPKLPLGTYQRPATGAGTSIEVTGDGAELFPYLQSGQLVLELSGTADPSQAPGGSFTAGATLCAEVKAAVSYL</sequence>
<organism evidence="2 3">
    <name type="scientific">Anaeromyxobacter diazotrophicus</name>
    <dbReference type="NCBI Taxonomy" id="2590199"/>
    <lineage>
        <taxon>Bacteria</taxon>
        <taxon>Pseudomonadati</taxon>
        <taxon>Myxococcota</taxon>
        <taxon>Myxococcia</taxon>
        <taxon>Myxococcales</taxon>
        <taxon>Cystobacterineae</taxon>
        <taxon>Anaeromyxobacteraceae</taxon>
        <taxon>Anaeromyxobacter</taxon>
    </lineage>
</organism>
<evidence type="ECO:0000313" key="3">
    <source>
        <dbReference type="Proteomes" id="UP000503640"/>
    </source>
</evidence>
<dbReference type="AlphaFoldDB" id="A0A7I9VH34"/>
<keyword evidence="1" id="KW-0732">Signal</keyword>
<feature type="chain" id="PRO_5029632536" description="Lipoprotein" evidence="1">
    <location>
        <begin position="21"/>
        <end position="176"/>
    </location>
</feature>
<reference evidence="3" key="1">
    <citation type="journal article" date="2020" name="Appl. Environ. Microbiol.">
        <title>Diazotrophic Anaeromyxobacter Isolates from Soils.</title>
        <authorList>
            <person name="Masuda Y."/>
            <person name="Yamanaka H."/>
            <person name="Xu Z.X."/>
            <person name="Shiratori Y."/>
            <person name="Aono T."/>
            <person name="Amachi S."/>
            <person name="Senoo K."/>
            <person name="Itoh H."/>
        </authorList>
    </citation>
    <scope>NUCLEOTIDE SEQUENCE [LARGE SCALE GENOMIC DNA]</scope>
    <source>
        <strain evidence="3">R267</strain>
    </source>
</reference>
<proteinExistence type="predicted"/>